<evidence type="ECO:0000313" key="8">
    <source>
        <dbReference type="EnsemblMetazoa" id="HelroP146980"/>
    </source>
</evidence>
<protein>
    <recommendedName>
        <fullName evidence="2">type I protein arginine methyltransferase</fullName>
        <ecNumber evidence="2">2.1.1.319</ecNumber>
    </recommendedName>
</protein>
<dbReference type="GeneID" id="20196862"/>
<dbReference type="AlphaFoldDB" id="T1EJW2"/>
<dbReference type="GO" id="GO:0035242">
    <property type="term" value="F:protein-arginine omega-N asymmetric methyltransferase activity"/>
    <property type="evidence" value="ECO:0007669"/>
    <property type="project" value="UniProtKB-EC"/>
</dbReference>
<evidence type="ECO:0000256" key="1">
    <source>
        <dbReference type="ARBA" id="ARBA00004496"/>
    </source>
</evidence>
<keyword evidence="4" id="KW-0479">Metal-binding</keyword>
<dbReference type="OrthoDB" id="7848332at2759"/>
<feature type="domain" description="Protein arginine N-methyltransferase 3-like C2H2 zinc finger" evidence="6">
    <location>
        <begin position="31"/>
        <end position="75"/>
    </location>
</feature>
<dbReference type="EnsemblMetazoa" id="HelroT146980">
    <property type="protein sequence ID" value="HelroP146980"/>
    <property type="gene ID" value="HelroG146980"/>
</dbReference>
<sequence>CLFCDFSCQSSSEIFEHCNEIHDFSIINAKKIHNLDCYSYIKLINYIRLKKPAMEDLKKIYPYNTHPWSDDVYLKSTLNDDPLLYF</sequence>
<dbReference type="EMBL" id="AMQM01007085">
    <property type="status" value="NOT_ANNOTATED_CDS"/>
    <property type="molecule type" value="Genomic_DNA"/>
</dbReference>
<dbReference type="PANTHER" id="PTHR13267">
    <property type="entry name" value="ZINC FINGER PROTEIN 277"/>
    <property type="match status" value="1"/>
</dbReference>
<gene>
    <name evidence="8" type="primary">20196862</name>
    <name evidence="7" type="ORF">HELRODRAFT_146980</name>
</gene>
<reference evidence="7 9" key="2">
    <citation type="journal article" date="2013" name="Nature">
        <title>Insights into bilaterian evolution from three spiralian genomes.</title>
        <authorList>
            <person name="Simakov O."/>
            <person name="Marletaz F."/>
            <person name="Cho S.J."/>
            <person name="Edsinger-Gonzales E."/>
            <person name="Havlak P."/>
            <person name="Hellsten U."/>
            <person name="Kuo D.H."/>
            <person name="Larsson T."/>
            <person name="Lv J."/>
            <person name="Arendt D."/>
            <person name="Savage R."/>
            <person name="Osoegawa K."/>
            <person name="de Jong P."/>
            <person name="Grimwood J."/>
            <person name="Chapman J.A."/>
            <person name="Shapiro H."/>
            <person name="Aerts A."/>
            <person name="Otillar R.P."/>
            <person name="Terry A.Y."/>
            <person name="Boore J.L."/>
            <person name="Grigoriev I.V."/>
            <person name="Lindberg D.R."/>
            <person name="Seaver E.C."/>
            <person name="Weisblat D.A."/>
            <person name="Putnam N.H."/>
            <person name="Rokhsar D.S."/>
        </authorList>
    </citation>
    <scope>NUCLEOTIDE SEQUENCE</scope>
</reference>
<dbReference type="CTD" id="20196862"/>
<dbReference type="GO" id="GO:0046872">
    <property type="term" value="F:metal ion binding"/>
    <property type="evidence" value="ECO:0007669"/>
    <property type="project" value="UniProtKB-KW"/>
</dbReference>
<dbReference type="InterPro" id="IPR040048">
    <property type="entry name" value="ZNF277"/>
</dbReference>
<dbReference type="InParanoid" id="T1EJW2"/>
<evidence type="ECO:0000259" key="6">
    <source>
        <dbReference type="Pfam" id="PF21137"/>
    </source>
</evidence>
<reference evidence="8" key="3">
    <citation type="submission" date="2015-06" db="UniProtKB">
        <authorList>
            <consortium name="EnsemblMetazoa"/>
        </authorList>
    </citation>
    <scope>IDENTIFICATION</scope>
</reference>
<dbReference type="EC" id="2.1.1.319" evidence="2"/>
<keyword evidence="5" id="KW-0862">Zinc</keyword>
<dbReference type="KEGG" id="hro:HELRODRAFT_146980"/>
<evidence type="ECO:0000256" key="4">
    <source>
        <dbReference type="ARBA" id="ARBA00022723"/>
    </source>
</evidence>
<name>T1EJW2_HELRO</name>
<organism evidence="8 9">
    <name type="scientific">Helobdella robusta</name>
    <name type="common">Californian leech</name>
    <dbReference type="NCBI Taxonomy" id="6412"/>
    <lineage>
        <taxon>Eukaryota</taxon>
        <taxon>Metazoa</taxon>
        <taxon>Spiralia</taxon>
        <taxon>Lophotrochozoa</taxon>
        <taxon>Annelida</taxon>
        <taxon>Clitellata</taxon>
        <taxon>Hirudinea</taxon>
        <taxon>Rhynchobdellida</taxon>
        <taxon>Glossiphoniidae</taxon>
        <taxon>Helobdella</taxon>
    </lineage>
</organism>
<dbReference type="GO" id="GO:0005737">
    <property type="term" value="C:cytoplasm"/>
    <property type="evidence" value="ECO:0007669"/>
    <property type="project" value="UniProtKB-SubCell"/>
</dbReference>
<accession>T1EJW2</accession>
<keyword evidence="3" id="KW-0963">Cytoplasm</keyword>
<keyword evidence="9" id="KW-1185">Reference proteome</keyword>
<evidence type="ECO:0000256" key="3">
    <source>
        <dbReference type="ARBA" id="ARBA00022490"/>
    </source>
</evidence>
<dbReference type="PANTHER" id="PTHR13267:SF3">
    <property type="entry name" value="ZINC FINGER PROTEIN 277"/>
    <property type="match status" value="1"/>
</dbReference>
<proteinExistence type="predicted"/>
<dbReference type="STRING" id="6412.T1EJW2"/>
<dbReference type="Pfam" id="PF21137">
    <property type="entry name" value="ANM3_C2H2_Zf"/>
    <property type="match status" value="1"/>
</dbReference>
<dbReference type="SUPFAM" id="SSF57667">
    <property type="entry name" value="beta-beta-alpha zinc fingers"/>
    <property type="match status" value="1"/>
</dbReference>
<dbReference type="EMBL" id="KB097563">
    <property type="protein sequence ID" value="ESN94741.1"/>
    <property type="molecule type" value="Genomic_DNA"/>
</dbReference>
<evidence type="ECO:0000313" key="7">
    <source>
        <dbReference type="EMBL" id="ESN94741.1"/>
    </source>
</evidence>
<evidence type="ECO:0000313" key="9">
    <source>
        <dbReference type="Proteomes" id="UP000015101"/>
    </source>
</evidence>
<evidence type="ECO:0000256" key="5">
    <source>
        <dbReference type="ARBA" id="ARBA00022833"/>
    </source>
</evidence>
<dbReference type="RefSeq" id="XP_009027106.1">
    <property type="nucleotide sequence ID" value="XM_009028858.1"/>
</dbReference>
<dbReference type="eggNOG" id="KOG1499">
    <property type="taxonomic scope" value="Eukaryota"/>
</dbReference>
<dbReference type="Proteomes" id="UP000015101">
    <property type="component" value="Unassembled WGS sequence"/>
</dbReference>
<dbReference type="InterPro" id="IPR049482">
    <property type="entry name" value="ANM3-like_C2H2_Zf"/>
</dbReference>
<reference evidence="9" key="1">
    <citation type="submission" date="2012-12" db="EMBL/GenBank/DDBJ databases">
        <authorList>
            <person name="Hellsten U."/>
            <person name="Grimwood J."/>
            <person name="Chapman J.A."/>
            <person name="Shapiro H."/>
            <person name="Aerts A."/>
            <person name="Otillar R.P."/>
            <person name="Terry A.Y."/>
            <person name="Boore J.L."/>
            <person name="Simakov O."/>
            <person name="Marletaz F."/>
            <person name="Cho S.-J."/>
            <person name="Edsinger-Gonzales E."/>
            <person name="Havlak P."/>
            <person name="Kuo D.-H."/>
            <person name="Larsson T."/>
            <person name="Lv J."/>
            <person name="Arendt D."/>
            <person name="Savage R."/>
            <person name="Osoegawa K."/>
            <person name="de Jong P."/>
            <person name="Lindberg D.R."/>
            <person name="Seaver E.C."/>
            <person name="Weisblat D.A."/>
            <person name="Putnam N.H."/>
            <person name="Grigoriev I.V."/>
            <person name="Rokhsar D.S."/>
        </authorList>
    </citation>
    <scope>NUCLEOTIDE SEQUENCE</scope>
</reference>
<dbReference type="InterPro" id="IPR036236">
    <property type="entry name" value="Znf_C2H2_sf"/>
</dbReference>
<dbReference type="HOGENOM" id="CLU_162224_0_0_1"/>
<comment type="subcellular location">
    <subcellularLocation>
        <location evidence="1">Cytoplasm</location>
    </subcellularLocation>
</comment>
<evidence type="ECO:0000256" key="2">
    <source>
        <dbReference type="ARBA" id="ARBA00011925"/>
    </source>
</evidence>